<evidence type="ECO:0000256" key="2">
    <source>
        <dbReference type="SAM" id="MobiDB-lite"/>
    </source>
</evidence>
<proteinExistence type="predicted"/>
<feature type="compositionally biased region" description="Polar residues" evidence="2">
    <location>
        <begin position="456"/>
        <end position="469"/>
    </location>
</feature>
<feature type="compositionally biased region" description="Low complexity" evidence="2">
    <location>
        <begin position="187"/>
        <end position="201"/>
    </location>
</feature>
<feature type="compositionally biased region" description="Polar residues" evidence="2">
    <location>
        <begin position="491"/>
        <end position="501"/>
    </location>
</feature>
<feature type="coiled-coil region" evidence="1">
    <location>
        <begin position="916"/>
        <end position="993"/>
    </location>
</feature>
<dbReference type="STRING" id="1448308.A0A2T2P5N7"/>
<feature type="region of interest" description="Disordered" evidence="2">
    <location>
        <begin position="1"/>
        <end position="471"/>
    </location>
</feature>
<gene>
    <name evidence="3" type="ORF">BS50DRAFT_582516</name>
</gene>
<feature type="compositionally biased region" description="Acidic residues" evidence="2">
    <location>
        <begin position="386"/>
        <end position="402"/>
    </location>
</feature>
<organism evidence="3 4">
    <name type="scientific">Corynespora cassiicola Philippines</name>
    <dbReference type="NCBI Taxonomy" id="1448308"/>
    <lineage>
        <taxon>Eukaryota</taxon>
        <taxon>Fungi</taxon>
        <taxon>Dikarya</taxon>
        <taxon>Ascomycota</taxon>
        <taxon>Pezizomycotina</taxon>
        <taxon>Dothideomycetes</taxon>
        <taxon>Pleosporomycetidae</taxon>
        <taxon>Pleosporales</taxon>
        <taxon>Corynesporascaceae</taxon>
        <taxon>Corynespora</taxon>
    </lineage>
</organism>
<feature type="coiled-coil region" evidence="1">
    <location>
        <begin position="692"/>
        <end position="719"/>
    </location>
</feature>
<feature type="coiled-coil region" evidence="1">
    <location>
        <begin position="578"/>
        <end position="605"/>
    </location>
</feature>
<feature type="compositionally biased region" description="Pro residues" evidence="2">
    <location>
        <begin position="1"/>
        <end position="13"/>
    </location>
</feature>
<accession>A0A2T2P5N7</accession>
<sequence length="1048" mass="114577">MPPKKQPPPPKNPSTPKNPTTPRNLNTLNNTGTPKPPDAPKTPITPKNPNTPKNSNAPQNTDSPKPPNTPRNTNTPKPPNTPKTHKTPAAPSFMAATASSRARNRDKDMALAAVAAEQEQDQKQTKGEIEVPEEAVTAATAVRPPVDAVLPVPLPTTPPIPSSSPALPALTSPPPPPPRPKSRLQNQASQATAAAAAAAASDPLKSPTGSLSSRDGSFHSGDGSWRGSGREKKPWDMHWGTKPAAPGSSSPAAASVADEYDATFGSNSSSASSLFDNSRRSSRKSQGEGGGSGGGGGGGDAGPADVRRRGTLGEELARRNISMRSGSWSFERKSSRKSRGGGDGVSLRDRRQQGTVKEAMAESEKKRKREALGKGLSVDILRGGAEEEEEEEEEGSDLSVEQEGDRFMEGLDSKTPGRNARAAFVPSRLKERSDTPKSLDHHEPLPKSAPLGPSSLARTTSFGINTTANPDDEALRNALEALKKDLEAARDSTQASLSTTPGAEAPAIPTNENDPPQVQNLRHLTNTILTLFLASNIQLQDRHETLKATLSSTQSDLHASKAETSQLQDANQTLKATLSRTQSDLQASKARAERLQTTLDSERKSHMAFVDQQAKAARVDMDLKLALANRRAERLQASRDGDVTALQASLEEQTGLHGAARTALDAERKALDGLRQDHSAALAMLDSHRTDLASKAQALETSQAELKDAKAELSELRTSHTAALESALEAQASEHASAVEELPLLRRMLAERATSTAADAPDLSEALSTWKTRAREAEAQLAGQTARFLALQHTAAAHYDPELERRERDLRARLTAAQDEKAVLEEELRDAREEGSAWKEDAGKAREQMEAEREEADGLAQSQHDEMVGYVREYFSRLPTNDPEWYRVEPLQACVRAMERELETERAFLGRVKEERETAYRKIEGMIQENDELKRALEEKTLAQTKDGVIVTMPRYMTREGKEEIEAQMGAWREKVKREAEQQREKDRILERVRQWKMDKRYPPLKKGWEKVVDESSWTRWDGKGWLHFAGDEEKETAMRLQKQRILV</sequence>
<feature type="compositionally biased region" description="Basic and acidic residues" evidence="2">
    <location>
        <begin position="403"/>
        <end position="412"/>
    </location>
</feature>
<feature type="compositionally biased region" description="Low complexity" evidence="2">
    <location>
        <begin position="41"/>
        <end position="54"/>
    </location>
</feature>
<evidence type="ECO:0000256" key="1">
    <source>
        <dbReference type="SAM" id="Coils"/>
    </source>
</evidence>
<dbReference type="Proteomes" id="UP000240883">
    <property type="component" value="Unassembled WGS sequence"/>
</dbReference>
<feature type="compositionally biased region" description="Low complexity" evidence="2">
    <location>
        <begin position="134"/>
        <end position="151"/>
    </location>
</feature>
<feature type="compositionally biased region" description="Basic and acidic residues" evidence="2">
    <location>
        <begin position="305"/>
        <end position="318"/>
    </location>
</feature>
<feature type="region of interest" description="Disordered" evidence="2">
    <location>
        <begin position="829"/>
        <end position="849"/>
    </location>
</feature>
<feature type="compositionally biased region" description="Low complexity" evidence="2">
    <location>
        <begin position="243"/>
        <end position="257"/>
    </location>
</feature>
<feature type="compositionally biased region" description="Basic and acidic residues" evidence="2">
    <location>
        <begin position="120"/>
        <end position="129"/>
    </location>
</feature>
<keyword evidence="4" id="KW-1185">Reference proteome</keyword>
<feature type="compositionally biased region" description="Gly residues" evidence="2">
    <location>
        <begin position="287"/>
        <end position="301"/>
    </location>
</feature>
<feature type="compositionally biased region" description="Low complexity" evidence="2">
    <location>
        <begin position="266"/>
        <end position="276"/>
    </location>
</feature>
<dbReference type="OrthoDB" id="3685769at2759"/>
<dbReference type="AlphaFoldDB" id="A0A2T2P5N7"/>
<protein>
    <submittedName>
        <fullName evidence="3">Uncharacterized protein</fullName>
    </submittedName>
</protein>
<feature type="compositionally biased region" description="Pro residues" evidence="2">
    <location>
        <begin position="152"/>
        <end position="162"/>
    </location>
</feature>
<name>A0A2T2P5N7_CORCC</name>
<keyword evidence="1" id="KW-0175">Coiled coil</keyword>
<evidence type="ECO:0000313" key="4">
    <source>
        <dbReference type="Proteomes" id="UP000240883"/>
    </source>
</evidence>
<evidence type="ECO:0000313" key="3">
    <source>
        <dbReference type="EMBL" id="PSN72903.1"/>
    </source>
</evidence>
<feature type="compositionally biased region" description="Basic and acidic residues" evidence="2">
    <location>
        <begin position="428"/>
        <end position="445"/>
    </location>
</feature>
<dbReference type="EMBL" id="KZ678129">
    <property type="protein sequence ID" value="PSN72903.1"/>
    <property type="molecule type" value="Genomic_DNA"/>
</dbReference>
<feature type="compositionally biased region" description="Low complexity" evidence="2">
    <location>
        <begin position="14"/>
        <end position="33"/>
    </location>
</feature>
<reference evidence="3 4" key="1">
    <citation type="journal article" date="2018" name="Front. Microbiol.">
        <title>Genome-Wide Analysis of Corynespora cassiicola Leaf Fall Disease Putative Effectors.</title>
        <authorList>
            <person name="Lopez D."/>
            <person name="Ribeiro S."/>
            <person name="Label P."/>
            <person name="Fumanal B."/>
            <person name="Venisse J.S."/>
            <person name="Kohler A."/>
            <person name="de Oliveira R.R."/>
            <person name="Labutti K."/>
            <person name="Lipzen A."/>
            <person name="Lail K."/>
            <person name="Bauer D."/>
            <person name="Ohm R.A."/>
            <person name="Barry K.W."/>
            <person name="Spatafora J."/>
            <person name="Grigoriev I.V."/>
            <person name="Martin F.M."/>
            <person name="Pujade-Renaud V."/>
        </authorList>
    </citation>
    <scope>NUCLEOTIDE SEQUENCE [LARGE SCALE GENOMIC DNA]</scope>
    <source>
        <strain evidence="3 4">Philippines</strain>
    </source>
</reference>
<feature type="region of interest" description="Disordered" evidence="2">
    <location>
        <begin position="487"/>
        <end position="516"/>
    </location>
</feature>